<keyword evidence="3" id="KW-0012">Acyltransferase</keyword>
<feature type="transmembrane region" description="Helical" evidence="1">
    <location>
        <begin position="168"/>
        <end position="196"/>
    </location>
</feature>
<organism evidence="3 4">
    <name type="scientific">Roseomonas alba</name>
    <dbReference type="NCBI Taxonomy" id="2846776"/>
    <lineage>
        <taxon>Bacteria</taxon>
        <taxon>Pseudomonadati</taxon>
        <taxon>Pseudomonadota</taxon>
        <taxon>Alphaproteobacteria</taxon>
        <taxon>Acetobacterales</taxon>
        <taxon>Roseomonadaceae</taxon>
        <taxon>Roseomonas</taxon>
    </lineage>
</organism>
<evidence type="ECO:0000313" key="3">
    <source>
        <dbReference type="EMBL" id="MBW6397712.1"/>
    </source>
</evidence>
<proteinExistence type="predicted"/>
<feature type="transmembrane region" description="Helical" evidence="1">
    <location>
        <begin position="73"/>
        <end position="93"/>
    </location>
</feature>
<dbReference type="GO" id="GO:0016746">
    <property type="term" value="F:acyltransferase activity"/>
    <property type="evidence" value="ECO:0007669"/>
    <property type="project" value="UniProtKB-KW"/>
</dbReference>
<reference evidence="3 4" key="1">
    <citation type="submission" date="2021-07" db="EMBL/GenBank/DDBJ databases">
        <authorList>
            <person name="So Y."/>
        </authorList>
    </citation>
    <scope>NUCLEOTIDE SEQUENCE [LARGE SCALE GENOMIC DNA]</scope>
    <source>
        <strain evidence="3 4">HJA6</strain>
    </source>
</reference>
<feature type="transmembrane region" description="Helical" evidence="1">
    <location>
        <begin position="45"/>
        <end position="61"/>
    </location>
</feature>
<dbReference type="RefSeq" id="WP_219762300.1">
    <property type="nucleotide sequence ID" value="NZ_JAHYBZ010000002.1"/>
</dbReference>
<dbReference type="Proteomes" id="UP001196565">
    <property type="component" value="Unassembled WGS sequence"/>
</dbReference>
<keyword evidence="1" id="KW-0472">Membrane</keyword>
<name>A0ABS7A7G0_9PROT</name>
<keyword evidence="1" id="KW-1133">Transmembrane helix</keyword>
<accession>A0ABS7A7G0</accession>
<keyword evidence="4" id="KW-1185">Reference proteome</keyword>
<dbReference type="Pfam" id="PF01757">
    <property type="entry name" value="Acyl_transf_3"/>
    <property type="match status" value="1"/>
</dbReference>
<feature type="transmembrane region" description="Helical" evidence="1">
    <location>
        <begin position="113"/>
        <end position="131"/>
    </location>
</feature>
<feature type="transmembrane region" description="Helical" evidence="1">
    <location>
        <begin position="250"/>
        <end position="277"/>
    </location>
</feature>
<feature type="transmembrane region" description="Helical" evidence="1">
    <location>
        <begin position="143"/>
        <end position="162"/>
    </location>
</feature>
<sequence>MERHTSVYLDLIRFSAAMTVFIGHTSGRRLAGGLASQFGPFMDEAVIAFFVLSGFVIGHVTQRREQNWGDYAVARAARIYSVAVPAIVATIVLDTVGRHLRPDLYSMAWGYQPGHSGAEFAGALIFVNYIWYNGIAAGSNLPYWSLCFEVWYYVVFGVFIFAPGRWRWMAAGLLLLFVGPQIAAMFPIWLFGVAAYKVCTSGRVGPRIGAIAFYGSAALIVLHQLWIAKHGALPPALHNLLVLPNISNDYLVGLLVACNLIGFNAIGASFVGLLTAIERPVRWCAGATFTIYLFHLPLTQFLSTIVPWPPTHWATRLVMFGGTLVLLFAIAEVTERRKEIWRRGFQKLSHWRDAPRAAVR</sequence>
<evidence type="ECO:0000256" key="1">
    <source>
        <dbReference type="SAM" id="Phobius"/>
    </source>
</evidence>
<feature type="transmembrane region" description="Helical" evidence="1">
    <location>
        <begin position="208"/>
        <end position="227"/>
    </location>
</feature>
<evidence type="ECO:0000259" key="2">
    <source>
        <dbReference type="Pfam" id="PF01757"/>
    </source>
</evidence>
<dbReference type="InterPro" id="IPR002656">
    <property type="entry name" value="Acyl_transf_3_dom"/>
</dbReference>
<keyword evidence="3" id="KW-0808">Transferase</keyword>
<feature type="transmembrane region" description="Helical" evidence="1">
    <location>
        <begin position="289"/>
        <end position="308"/>
    </location>
</feature>
<feature type="domain" description="Acyltransferase 3" evidence="2">
    <location>
        <begin position="7"/>
        <end position="330"/>
    </location>
</feature>
<comment type="caution">
    <text evidence="3">The sequence shown here is derived from an EMBL/GenBank/DDBJ whole genome shotgun (WGS) entry which is preliminary data.</text>
</comment>
<keyword evidence="1" id="KW-0812">Transmembrane</keyword>
<feature type="transmembrane region" description="Helical" evidence="1">
    <location>
        <begin position="7"/>
        <end position="25"/>
    </location>
</feature>
<evidence type="ECO:0000313" key="4">
    <source>
        <dbReference type="Proteomes" id="UP001196565"/>
    </source>
</evidence>
<protein>
    <submittedName>
        <fullName evidence="3">Acyltransferase</fullName>
    </submittedName>
</protein>
<feature type="transmembrane region" description="Helical" evidence="1">
    <location>
        <begin position="314"/>
        <end position="333"/>
    </location>
</feature>
<dbReference type="EMBL" id="JAHYBZ010000002">
    <property type="protein sequence ID" value="MBW6397712.1"/>
    <property type="molecule type" value="Genomic_DNA"/>
</dbReference>
<gene>
    <name evidence="3" type="ORF">KPL78_07650</name>
</gene>